<evidence type="ECO:0000256" key="2">
    <source>
        <dbReference type="HAMAP-Rule" id="MF_02087"/>
    </source>
</evidence>
<dbReference type="InterPro" id="IPR001608">
    <property type="entry name" value="Ala_racemase_N"/>
</dbReference>
<comment type="function">
    <text evidence="2">Pyridoxal 5'-phosphate (PLP)-binding protein, which is involved in PLP homeostasis.</text>
</comment>
<sequence length="229" mass="25033">MSVNVAENVANIKMRVRQACERSGRAIDDVRIIAVTKYVSVATAKQAVEAGIADIGENRIEGALEKAAAIGQARLHFVGSLQSRKVKNIVNVVSCIHSLDRLSLAKEIDKRLEPGKTIDCFVQVNVSGEQSKNGLAPDEVRPFINELAAYPAVRVIGLMTMAPFEQDAERTRPIFSKLRELRDQIKADKLSYAPCTELSMGMSNDFEVAIEEGATFIRLGTSLVGKEES</sequence>
<dbReference type="InterPro" id="IPR029066">
    <property type="entry name" value="PLP-binding_barrel"/>
</dbReference>
<dbReference type="GO" id="GO:0030170">
    <property type="term" value="F:pyridoxal phosphate binding"/>
    <property type="evidence" value="ECO:0007669"/>
    <property type="project" value="UniProtKB-UniRule"/>
</dbReference>
<organism evidence="6 7">
    <name type="scientific">Shouchella clausii</name>
    <name type="common">Alkalihalobacillus clausii</name>
    <dbReference type="NCBI Taxonomy" id="79880"/>
    <lineage>
        <taxon>Bacteria</taxon>
        <taxon>Bacillati</taxon>
        <taxon>Bacillota</taxon>
        <taxon>Bacilli</taxon>
        <taxon>Bacillales</taxon>
        <taxon>Bacillaceae</taxon>
        <taxon>Shouchella</taxon>
    </lineage>
</organism>
<keyword evidence="1 2" id="KW-0663">Pyridoxal phosphate</keyword>
<dbReference type="FunFam" id="3.20.20.10:FF:000011">
    <property type="entry name" value="Pyridoxal phosphate homeostasis protein"/>
    <property type="match status" value="1"/>
</dbReference>
<dbReference type="InterPro" id="IPR011078">
    <property type="entry name" value="PyrdxlP_homeostasis"/>
</dbReference>
<feature type="modified residue" description="N6-(pyridoxal phosphate)lysine" evidence="2 3">
    <location>
        <position position="37"/>
    </location>
</feature>
<dbReference type="PANTHER" id="PTHR10146:SF14">
    <property type="entry name" value="PYRIDOXAL PHOSPHATE HOMEOSTASIS PROTEIN"/>
    <property type="match status" value="1"/>
</dbReference>
<protein>
    <recommendedName>
        <fullName evidence="2">Pyridoxal phosphate homeostasis protein</fullName>
        <shortName evidence="2">PLP homeostasis protein</shortName>
    </recommendedName>
</protein>
<dbReference type="HAMAP" id="MF_02087">
    <property type="entry name" value="PLP_homeostasis"/>
    <property type="match status" value="1"/>
</dbReference>
<evidence type="ECO:0000259" key="5">
    <source>
        <dbReference type="Pfam" id="PF01168"/>
    </source>
</evidence>
<accession>A0A268P397</accession>
<evidence type="ECO:0000256" key="4">
    <source>
        <dbReference type="RuleBase" id="RU004514"/>
    </source>
</evidence>
<evidence type="ECO:0000313" key="6">
    <source>
        <dbReference type="EMBL" id="PAE90236.1"/>
    </source>
</evidence>
<dbReference type="PIRSF" id="PIRSF004848">
    <property type="entry name" value="YBL036c_PLPDEIII"/>
    <property type="match status" value="1"/>
</dbReference>
<dbReference type="RefSeq" id="WP_095326185.1">
    <property type="nucleotide sequence ID" value="NZ_BOQS01000003.1"/>
</dbReference>
<reference evidence="6 7" key="1">
    <citation type="submission" date="2017-07" db="EMBL/GenBank/DDBJ databases">
        <title>Isolation and whole genome analysis of endospore-forming bacteria from heroin.</title>
        <authorList>
            <person name="Kalinowski J."/>
            <person name="Ahrens B."/>
            <person name="Al-Dilaimi A."/>
            <person name="Winkler A."/>
            <person name="Wibberg D."/>
            <person name="Schleenbecker U."/>
            <person name="Ruckert C."/>
            <person name="Wolfel R."/>
            <person name="Grass G."/>
        </authorList>
    </citation>
    <scope>NUCLEOTIDE SEQUENCE [LARGE SCALE GENOMIC DNA]</scope>
    <source>
        <strain evidence="6 7">7539</strain>
    </source>
</reference>
<proteinExistence type="inferred from homology"/>
<dbReference type="Pfam" id="PF01168">
    <property type="entry name" value="Ala_racemase_N"/>
    <property type="match status" value="1"/>
</dbReference>
<dbReference type="AlphaFoldDB" id="A0A268P397"/>
<dbReference type="Gene3D" id="3.20.20.10">
    <property type="entry name" value="Alanine racemase"/>
    <property type="match status" value="1"/>
</dbReference>
<dbReference type="NCBIfam" id="TIGR00044">
    <property type="entry name" value="YggS family pyridoxal phosphate-dependent enzyme"/>
    <property type="match status" value="1"/>
</dbReference>
<comment type="cofactor">
    <cofactor evidence="3">
        <name>pyridoxal 5'-phosphate</name>
        <dbReference type="ChEBI" id="CHEBI:597326"/>
    </cofactor>
</comment>
<gene>
    <name evidence="6" type="ORF">CHH72_04455</name>
</gene>
<evidence type="ECO:0000256" key="3">
    <source>
        <dbReference type="PIRSR" id="PIRSR004848-1"/>
    </source>
</evidence>
<dbReference type="PANTHER" id="PTHR10146">
    <property type="entry name" value="PROLINE SYNTHETASE CO-TRANSCRIBED BACTERIAL HOMOLOG PROTEIN"/>
    <property type="match status" value="1"/>
</dbReference>
<comment type="caution">
    <text evidence="6">The sequence shown here is derived from an EMBL/GenBank/DDBJ whole genome shotgun (WGS) entry which is preliminary data.</text>
</comment>
<dbReference type="CDD" id="cd00635">
    <property type="entry name" value="PLPDE_III_YBL036c_like"/>
    <property type="match status" value="1"/>
</dbReference>
<name>A0A268P397_SHOCL</name>
<feature type="domain" description="Alanine racemase N-terminal" evidence="5">
    <location>
        <begin position="10"/>
        <end position="226"/>
    </location>
</feature>
<comment type="similarity">
    <text evidence="2 4">Belongs to the pyridoxal phosphate-binding protein YggS/PROSC family.</text>
</comment>
<evidence type="ECO:0000313" key="7">
    <source>
        <dbReference type="Proteomes" id="UP000216207"/>
    </source>
</evidence>
<dbReference type="SUPFAM" id="SSF51419">
    <property type="entry name" value="PLP-binding barrel"/>
    <property type="match status" value="1"/>
</dbReference>
<evidence type="ECO:0000256" key="1">
    <source>
        <dbReference type="ARBA" id="ARBA00022898"/>
    </source>
</evidence>
<dbReference type="Proteomes" id="UP000216207">
    <property type="component" value="Unassembled WGS sequence"/>
</dbReference>
<dbReference type="EMBL" id="NPCC01000005">
    <property type="protein sequence ID" value="PAE90236.1"/>
    <property type="molecule type" value="Genomic_DNA"/>
</dbReference>